<keyword evidence="3" id="KW-1185">Reference proteome</keyword>
<evidence type="ECO:0000313" key="2">
    <source>
        <dbReference type="EMBL" id="KAG2488635.1"/>
    </source>
</evidence>
<organism evidence="2 3">
    <name type="scientific">Edaphochlamys debaryana</name>
    <dbReference type="NCBI Taxonomy" id="47281"/>
    <lineage>
        <taxon>Eukaryota</taxon>
        <taxon>Viridiplantae</taxon>
        <taxon>Chlorophyta</taxon>
        <taxon>core chlorophytes</taxon>
        <taxon>Chlorophyceae</taxon>
        <taxon>CS clade</taxon>
        <taxon>Chlamydomonadales</taxon>
        <taxon>Chlamydomonadales incertae sedis</taxon>
        <taxon>Edaphochlamys</taxon>
    </lineage>
</organism>
<accession>A0A836BTR9</accession>
<protein>
    <submittedName>
        <fullName evidence="2">Uncharacterized protein</fullName>
    </submittedName>
</protein>
<feature type="region of interest" description="Disordered" evidence="1">
    <location>
        <begin position="70"/>
        <end position="225"/>
    </location>
</feature>
<feature type="compositionally biased region" description="Basic residues" evidence="1">
    <location>
        <begin position="184"/>
        <end position="196"/>
    </location>
</feature>
<name>A0A836BTR9_9CHLO</name>
<evidence type="ECO:0000256" key="1">
    <source>
        <dbReference type="SAM" id="MobiDB-lite"/>
    </source>
</evidence>
<reference evidence="2" key="1">
    <citation type="journal article" date="2020" name="bioRxiv">
        <title>Comparative genomics of Chlamydomonas.</title>
        <authorList>
            <person name="Craig R.J."/>
            <person name="Hasan A.R."/>
            <person name="Ness R.W."/>
            <person name="Keightley P.D."/>
        </authorList>
    </citation>
    <scope>NUCLEOTIDE SEQUENCE</scope>
    <source>
        <strain evidence="2">CCAP 11/70</strain>
    </source>
</reference>
<feature type="compositionally biased region" description="Polar residues" evidence="1">
    <location>
        <begin position="124"/>
        <end position="138"/>
    </location>
</feature>
<sequence>MPSAAELWQKHELYEQALKAALQRELRLGDDATAEEKARLEEEINLLLSINCHLLKLIAHITEHQEAELVNRSSGSGGGSNRESSTAAARAGGGSGSAGSSTAGPNAPGPHGPEAPHNAERPAASQQQVRRRTSSTPTHIDRSHPPPSTTTGGASAAAGHASEADVLLTLTAPASARQGGGGALRHRKGANSRGRPRLAGDGSREREQRAGPAGPTGLAAGAEGLRGRSPWSLAALLQQWWAAPSPSS</sequence>
<comment type="caution">
    <text evidence="2">The sequence shown here is derived from an EMBL/GenBank/DDBJ whole genome shotgun (WGS) entry which is preliminary data.</text>
</comment>
<dbReference type="Proteomes" id="UP000612055">
    <property type="component" value="Unassembled WGS sequence"/>
</dbReference>
<feature type="compositionally biased region" description="Low complexity" evidence="1">
    <location>
        <begin position="149"/>
        <end position="161"/>
    </location>
</feature>
<dbReference type="AlphaFoldDB" id="A0A836BTR9"/>
<evidence type="ECO:0000313" key="3">
    <source>
        <dbReference type="Proteomes" id="UP000612055"/>
    </source>
</evidence>
<proteinExistence type="predicted"/>
<feature type="compositionally biased region" description="Low complexity" evidence="1">
    <location>
        <begin position="210"/>
        <end position="225"/>
    </location>
</feature>
<gene>
    <name evidence="2" type="ORF">HYH03_012803</name>
</gene>
<dbReference type="EMBL" id="JAEHOE010000081">
    <property type="protein sequence ID" value="KAG2488635.1"/>
    <property type="molecule type" value="Genomic_DNA"/>
</dbReference>